<dbReference type="InterPro" id="IPR036465">
    <property type="entry name" value="vWFA_dom_sf"/>
</dbReference>
<dbReference type="Gene3D" id="3.40.50.410">
    <property type="entry name" value="von Willebrand factor, type A domain"/>
    <property type="match status" value="1"/>
</dbReference>
<evidence type="ECO:0000256" key="1">
    <source>
        <dbReference type="SAM" id="MobiDB-lite"/>
    </source>
</evidence>
<name>A0A518EV51_9BACT</name>
<protein>
    <recommendedName>
        <fullName evidence="4">VWFA domain-containing protein</fullName>
    </recommendedName>
</protein>
<keyword evidence="3" id="KW-1185">Reference proteome</keyword>
<proteinExistence type="predicted"/>
<accession>A0A518EV51</accession>
<dbReference type="AlphaFoldDB" id="A0A518EV51"/>
<organism evidence="2 3">
    <name type="scientific">Saltatorellus ferox</name>
    <dbReference type="NCBI Taxonomy" id="2528018"/>
    <lineage>
        <taxon>Bacteria</taxon>
        <taxon>Pseudomonadati</taxon>
        <taxon>Planctomycetota</taxon>
        <taxon>Planctomycetia</taxon>
        <taxon>Planctomycetia incertae sedis</taxon>
        <taxon>Saltatorellus</taxon>
    </lineage>
</organism>
<evidence type="ECO:0000313" key="3">
    <source>
        <dbReference type="Proteomes" id="UP000320390"/>
    </source>
</evidence>
<sequence>MAAPIPDDWKPANGPTSGPSKRKKWKKGEVPTEADIPWWLIKTRFDLAREHLRISIMRMTEDQMFTVIGFGSRADYLDGCDGMVKATSSNVKKVLKALDDIEIGKPMIDRPDGTLWGDTNLFEGLQLAYGATKKGTVDDGAYVDPDAMEEGADTILVLSDGNPSMDSFGIEDVDYGDGKALADSETDKEGERTMKMNYLGPYTYWPFLLEEVKRLNMFREAQIQVISVGDGDREALRRLAAIGLGKLTELGKH</sequence>
<gene>
    <name evidence="2" type="ORF">Poly30_34800</name>
</gene>
<dbReference type="Proteomes" id="UP000320390">
    <property type="component" value="Chromosome"/>
</dbReference>
<dbReference type="SUPFAM" id="SSF53300">
    <property type="entry name" value="vWA-like"/>
    <property type="match status" value="1"/>
</dbReference>
<evidence type="ECO:0000313" key="2">
    <source>
        <dbReference type="EMBL" id="QDV07944.1"/>
    </source>
</evidence>
<evidence type="ECO:0008006" key="4">
    <source>
        <dbReference type="Google" id="ProtNLM"/>
    </source>
</evidence>
<reference evidence="2 3" key="1">
    <citation type="submission" date="2019-02" db="EMBL/GenBank/DDBJ databases">
        <title>Deep-cultivation of Planctomycetes and their phenomic and genomic characterization uncovers novel biology.</title>
        <authorList>
            <person name="Wiegand S."/>
            <person name="Jogler M."/>
            <person name="Boedeker C."/>
            <person name="Pinto D."/>
            <person name="Vollmers J."/>
            <person name="Rivas-Marin E."/>
            <person name="Kohn T."/>
            <person name="Peeters S.H."/>
            <person name="Heuer A."/>
            <person name="Rast P."/>
            <person name="Oberbeckmann S."/>
            <person name="Bunk B."/>
            <person name="Jeske O."/>
            <person name="Meyerdierks A."/>
            <person name="Storesund J.E."/>
            <person name="Kallscheuer N."/>
            <person name="Luecker S."/>
            <person name="Lage O.M."/>
            <person name="Pohl T."/>
            <person name="Merkel B.J."/>
            <person name="Hornburger P."/>
            <person name="Mueller R.-W."/>
            <person name="Bruemmer F."/>
            <person name="Labrenz M."/>
            <person name="Spormann A.M."/>
            <person name="Op den Camp H."/>
            <person name="Overmann J."/>
            <person name="Amann R."/>
            <person name="Jetten M.S.M."/>
            <person name="Mascher T."/>
            <person name="Medema M.H."/>
            <person name="Devos D.P."/>
            <person name="Kaster A.-K."/>
            <person name="Ovreas L."/>
            <person name="Rohde M."/>
            <person name="Galperin M.Y."/>
            <person name="Jogler C."/>
        </authorList>
    </citation>
    <scope>NUCLEOTIDE SEQUENCE [LARGE SCALE GENOMIC DNA]</scope>
    <source>
        <strain evidence="2 3">Poly30</strain>
    </source>
</reference>
<feature type="region of interest" description="Disordered" evidence="1">
    <location>
        <begin position="1"/>
        <end position="28"/>
    </location>
</feature>
<dbReference type="EMBL" id="CP036434">
    <property type="protein sequence ID" value="QDV07944.1"/>
    <property type="molecule type" value="Genomic_DNA"/>
</dbReference>